<gene>
    <name evidence="2" type="ORF">Anapl_09922</name>
</gene>
<name>R0JLS9_ANAPL</name>
<keyword evidence="3" id="KW-1185">Reference proteome</keyword>
<accession>R0JLS9</accession>
<feature type="region of interest" description="Disordered" evidence="1">
    <location>
        <begin position="618"/>
        <end position="723"/>
    </location>
</feature>
<dbReference type="EMBL" id="KB743561">
    <property type="protein sequence ID" value="EOA98056.1"/>
    <property type="molecule type" value="Genomic_DNA"/>
</dbReference>
<evidence type="ECO:0000256" key="1">
    <source>
        <dbReference type="SAM" id="MobiDB-lite"/>
    </source>
</evidence>
<feature type="region of interest" description="Disordered" evidence="1">
    <location>
        <begin position="808"/>
        <end position="837"/>
    </location>
</feature>
<proteinExistence type="predicted"/>
<sequence>MCGSTHPCAAISSSEIEIIRCRHSDSDKRAALLKKPRRHVQKKGQNSQEISKTFTLGDRNLITCRKVRAHAGFIPSSVHRNIKTLPVFCIPPQAARNQGTQEDGAKWLWQSSGREAGAMISALKGRVISGDNGEQFLSPKSSTGMKAAGPKPTQNLPPNPSGSRCAAKSSHPTRILRVRINFGGTPKQHVFGFRLNTIPLVPKTEGEIIPEKLDLGLILQTGPGRCSEPWGCPQHKPNYRDVHKDAGTRGFTPPKCEDRGRVFRQGGGTGKKRDERGAGKEEQKEPAVPAEPPWGREDNERLHPSAPAFISGELNTQRRFFEEGRCKFKQTYLCILISFAYVRAWTLKCMHAEQILHQRARHVRRSSSSFRLPSLQQPQLEVTWGKSTLPSPLFAPVLCPVASDGAGDPKVVSLTELPLKTAKNQACVRIFHFHSSLRSPGRKTRCKHPRRRAFAEPSAKPADELIKNLNTIPVLTEILHPVCSRGADNGCICTNRCSIQNPAPARSSAGGLMEQLSINARVNNERTQERGIKEETNARSLEEPQVRVRLQPETLSSFAKLLAGVMEAEGSTSALRLAKLLSGMIEAGGSTSALRLNKGARKPQPDLAPREAIRFREEEFNPSPGRAASASPVLPELSQPKQSHAPPLRHKDCPPGKGSKALVANPPAQGGIRASKRRLAAAPSISRGASEPERSINNDSPPEVHRARDASVRSSHPLCSKSRHPRCVHLNNAAIVSSTTAKGIGELQDDTETFPTPSSISGSWETTAIDAGHFKARDLHLDPRDLHPEHHLSDFSASFNLENIEGNAAGPIFEAPGGRASEQPSSHPTQTRDTLPLSQAKLKLTPTPDLHLPPRRLQAKTLHVLINDCKLASRNRKPSKSQGREAAAADQVSSSLLGAARE</sequence>
<dbReference type="AlphaFoldDB" id="R0JLS9"/>
<feature type="compositionally biased region" description="Polar residues" evidence="1">
    <location>
        <begin position="822"/>
        <end position="837"/>
    </location>
</feature>
<dbReference type="Proteomes" id="UP000296049">
    <property type="component" value="Unassembled WGS sequence"/>
</dbReference>
<organism evidence="2 3">
    <name type="scientific">Anas platyrhynchos</name>
    <name type="common">Mallard</name>
    <name type="synonym">Anas boschas</name>
    <dbReference type="NCBI Taxonomy" id="8839"/>
    <lineage>
        <taxon>Eukaryota</taxon>
        <taxon>Metazoa</taxon>
        <taxon>Chordata</taxon>
        <taxon>Craniata</taxon>
        <taxon>Vertebrata</taxon>
        <taxon>Euteleostomi</taxon>
        <taxon>Archelosauria</taxon>
        <taxon>Archosauria</taxon>
        <taxon>Dinosauria</taxon>
        <taxon>Saurischia</taxon>
        <taxon>Theropoda</taxon>
        <taxon>Coelurosauria</taxon>
        <taxon>Aves</taxon>
        <taxon>Neognathae</taxon>
        <taxon>Galloanserae</taxon>
        <taxon>Anseriformes</taxon>
        <taxon>Anatidae</taxon>
        <taxon>Anatinae</taxon>
        <taxon>Anas</taxon>
    </lineage>
</organism>
<evidence type="ECO:0000313" key="2">
    <source>
        <dbReference type="EMBL" id="EOA98056.1"/>
    </source>
</evidence>
<evidence type="ECO:0000313" key="3">
    <source>
        <dbReference type="Proteomes" id="UP000296049"/>
    </source>
</evidence>
<feature type="compositionally biased region" description="Basic and acidic residues" evidence="1">
    <location>
        <begin position="690"/>
        <end position="711"/>
    </location>
</feature>
<feature type="region of interest" description="Disordered" evidence="1">
    <location>
        <begin position="131"/>
        <end position="171"/>
    </location>
</feature>
<protein>
    <submittedName>
        <fullName evidence="2">Uncharacterized protein</fullName>
    </submittedName>
</protein>
<feature type="compositionally biased region" description="Basic and acidic residues" evidence="1">
    <location>
        <begin position="271"/>
        <end position="285"/>
    </location>
</feature>
<reference evidence="3" key="1">
    <citation type="journal article" date="2013" name="Nat. Genet.">
        <title>The duck genome and transcriptome provide insight into an avian influenza virus reservoir species.</title>
        <authorList>
            <person name="Huang Y."/>
            <person name="Li Y."/>
            <person name="Burt D.W."/>
            <person name="Chen H."/>
            <person name="Zhang Y."/>
            <person name="Qian W."/>
            <person name="Kim H."/>
            <person name="Gan S."/>
            <person name="Zhao Y."/>
            <person name="Li J."/>
            <person name="Yi K."/>
            <person name="Feng H."/>
            <person name="Zhu P."/>
            <person name="Li B."/>
            <person name="Liu Q."/>
            <person name="Fairley S."/>
            <person name="Magor K.E."/>
            <person name="Du Z."/>
            <person name="Hu X."/>
            <person name="Goodman L."/>
            <person name="Tafer H."/>
            <person name="Vignal A."/>
            <person name="Lee T."/>
            <person name="Kim K.W."/>
            <person name="Sheng Z."/>
            <person name="An Y."/>
            <person name="Searle S."/>
            <person name="Herrero J."/>
            <person name="Groenen M.A."/>
            <person name="Crooijmans R.P."/>
            <person name="Faraut T."/>
            <person name="Cai Q."/>
            <person name="Webster R.G."/>
            <person name="Aldridge J.R."/>
            <person name="Warren W.C."/>
            <person name="Bartschat S."/>
            <person name="Kehr S."/>
            <person name="Marz M."/>
            <person name="Stadler P.F."/>
            <person name="Smith J."/>
            <person name="Kraus R.H."/>
            <person name="Zhao Y."/>
            <person name="Ren L."/>
            <person name="Fei J."/>
            <person name="Morisson M."/>
            <person name="Kaiser P."/>
            <person name="Griffin D.K."/>
            <person name="Rao M."/>
            <person name="Pitel F."/>
            <person name="Wang J."/>
            <person name="Li N."/>
        </authorList>
    </citation>
    <scope>NUCLEOTIDE SEQUENCE [LARGE SCALE GENOMIC DNA]</scope>
</reference>
<feature type="region of interest" description="Disordered" evidence="1">
    <location>
        <begin position="241"/>
        <end position="298"/>
    </location>
</feature>
<feature type="region of interest" description="Disordered" evidence="1">
    <location>
        <begin position="870"/>
        <end position="902"/>
    </location>
</feature>